<evidence type="ECO:0000313" key="1">
    <source>
        <dbReference type="EMBL" id="AFK79223.1"/>
    </source>
</evidence>
<accession>I3VIL7</accession>
<dbReference type="EMBL" id="JQ970527">
    <property type="protein sequence ID" value="AFK79223.1"/>
    <property type="molecule type" value="Genomic_DNA"/>
</dbReference>
<organism evidence="1">
    <name type="scientific">uncultured bacterium F40-01</name>
    <dbReference type="NCBI Taxonomy" id="1191436"/>
    <lineage>
        <taxon>Bacteria</taxon>
        <taxon>environmental samples</taxon>
    </lineage>
</organism>
<dbReference type="AlphaFoldDB" id="I3VIL7"/>
<dbReference type="Pfam" id="PF09865">
    <property type="entry name" value="DUF2092"/>
    <property type="match status" value="1"/>
</dbReference>
<dbReference type="InterPro" id="IPR029046">
    <property type="entry name" value="LolA/LolB/LppX"/>
</dbReference>
<dbReference type="SUPFAM" id="SSF89392">
    <property type="entry name" value="Prokaryotic lipoproteins and lipoprotein localization factors"/>
    <property type="match status" value="1"/>
</dbReference>
<sequence>MSQSEAKPLPAETKAITKDAYIFAYPLVMNYRTMYMQAIKGATRLLARSAPGQIREGYMQYTVRKVTREAKTWATVFAVMVIVGTAHLSAARADETQAKELFKAMSDYMAAQKVIAFDYDTNLEIVIKEGQKLGLASSGTVTLNRPDKIRTTRSGGFMNVEMVFDGKTLSLLGKDANAYFQTEVPGTIDHLADVLRDKLSRPLPGADLLMEDVYGQLMSEVVNVKDLGSGVIHGVECDHFAFRTKEVDWEIWIAQGDRPYPCRYVITSKKVTGWPQYTMDVRAWKTGTEVASNDFSFTAPTGAKKLERDELPDKGDLPGIFRRKLTGGK</sequence>
<dbReference type="InterPro" id="IPR019207">
    <property type="entry name" value="DUF2092"/>
</dbReference>
<dbReference type="Gene3D" id="2.50.20.10">
    <property type="entry name" value="Lipoprotein localisation LolA/LolB/LppX"/>
    <property type="match status" value="1"/>
</dbReference>
<protein>
    <recommendedName>
        <fullName evidence="2">DUF2092 domain-containing protein</fullName>
    </recommendedName>
</protein>
<evidence type="ECO:0008006" key="2">
    <source>
        <dbReference type="Google" id="ProtNLM"/>
    </source>
</evidence>
<proteinExistence type="predicted"/>
<reference evidence="1" key="1">
    <citation type="submission" date="2012-04" db="EMBL/GenBank/DDBJ databases">
        <title>Characterization of mineral phosphate solubilization trait from soil metagenome.</title>
        <authorList>
            <person name="Chhabra S."/>
            <person name="Brazil D."/>
            <person name="Morrissey J."/>
            <person name="Burke J."/>
            <person name="O'Gara F."/>
            <person name="Dowling D."/>
        </authorList>
    </citation>
    <scope>NUCLEOTIDE SEQUENCE</scope>
</reference>
<name>I3VIL7_9BACT</name>